<dbReference type="Proteomes" id="UP001431209">
    <property type="component" value="Unassembled WGS sequence"/>
</dbReference>
<dbReference type="EMBL" id="JAOPGA020000997">
    <property type="protein sequence ID" value="KAL0483843.1"/>
    <property type="molecule type" value="Genomic_DNA"/>
</dbReference>
<keyword evidence="6" id="KW-1185">Reference proteome</keyword>
<evidence type="ECO:0000313" key="4">
    <source>
        <dbReference type="EMBL" id="KAL0478449.1"/>
    </source>
</evidence>
<feature type="transmembrane region" description="Helical" evidence="1">
    <location>
        <begin position="119"/>
        <end position="143"/>
    </location>
</feature>
<evidence type="ECO:0000313" key="5">
    <source>
        <dbReference type="EMBL" id="KAL0483843.1"/>
    </source>
</evidence>
<dbReference type="SUPFAM" id="SSF46934">
    <property type="entry name" value="UBA-like"/>
    <property type="match status" value="1"/>
</dbReference>
<dbReference type="PROSITE" id="PS50030">
    <property type="entry name" value="UBA"/>
    <property type="match status" value="1"/>
</dbReference>
<feature type="domain" description="UBA" evidence="2">
    <location>
        <begin position="285"/>
        <end position="329"/>
    </location>
</feature>
<comment type="caution">
    <text evidence="4">The sequence shown here is derived from an EMBL/GenBank/DDBJ whole genome shotgun (WGS) entry which is preliminary data.</text>
</comment>
<name>A0AAW2YN19_9EUKA</name>
<evidence type="ECO:0000256" key="1">
    <source>
        <dbReference type="SAM" id="Phobius"/>
    </source>
</evidence>
<evidence type="ECO:0000259" key="2">
    <source>
        <dbReference type="PROSITE" id="PS50030"/>
    </source>
</evidence>
<dbReference type="Pfam" id="PF00564">
    <property type="entry name" value="PB1"/>
    <property type="match status" value="1"/>
</dbReference>
<dbReference type="SUPFAM" id="SSF54277">
    <property type="entry name" value="CAD &amp; PB1 domains"/>
    <property type="match status" value="1"/>
</dbReference>
<dbReference type="InterPro" id="IPR053793">
    <property type="entry name" value="PB1-like"/>
</dbReference>
<keyword evidence="1" id="KW-0812">Transmembrane</keyword>
<dbReference type="SMART" id="SM00666">
    <property type="entry name" value="PB1"/>
    <property type="match status" value="1"/>
</dbReference>
<dbReference type="Gene3D" id="3.10.20.90">
    <property type="entry name" value="Phosphatidylinositol 3-kinase Catalytic Subunit, Chain A, domain 1"/>
    <property type="match status" value="1"/>
</dbReference>
<sequence length="335" mass="38806">MSDTVSLKITINNGSKRRINVENNIPFEELNKQLKEILPTQNDLSWRYIDEENELIDVSTNHEWQLAVKSHPSNAVMRLFVQEIQRPPQQEQQQQQHTCANPNRRCCESRMIRYGLPFFMFWSVLFHPILSVLIAATTGYVTFHHYPSTFQTLTVFARRHYRLAGVFLAISLLLNHSLFTWLLLVPLLVITYKKVVHLRNNHKEQVRERVESFIRQANKVVTEATTVIKDTTEQVIANAIAKANEVPKPNEIPNPAVEAEQVDCRNIEPRVPAEAEMYPSLPVIDVEEQYQAQLATLFELGFKNEKLNTHLLKNYDGNVDRVLNSLLSLSNKYNY</sequence>
<protein>
    <submittedName>
        <fullName evidence="4">NBR1</fullName>
    </submittedName>
</protein>
<dbReference type="EMBL" id="JAOPGA020000394">
    <property type="protein sequence ID" value="KAL0478449.1"/>
    <property type="molecule type" value="Genomic_DNA"/>
</dbReference>
<keyword evidence="1" id="KW-0472">Membrane</keyword>
<dbReference type="PROSITE" id="PS51745">
    <property type="entry name" value="PB1"/>
    <property type="match status" value="1"/>
</dbReference>
<organism evidence="4 6">
    <name type="scientific">Acrasis kona</name>
    <dbReference type="NCBI Taxonomy" id="1008807"/>
    <lineage>
        <taxon>Eukaryota</taxon>
        <taxon>Discoba</taxon>
        <taxon>Heterolobosea</taxon>
        <taxon>Tetramitia</taxon>
        <taxon>Eutetramitia</taxon>
        <taxon>Acrasidae</taxon>
        <taxon>Acrasis</taxon>
    </lineage>
</organism>
<evidence type="ECO:0000313" key="6">
    <source>
        <dbReference type="Proteomes" id="UP001431209"/>
    </source>
</evidence>
<gene>
    <name evidence="4" type="ORF">AKO1_000430</name>
    <name evidence="5" type="ORF">AKO1_011859</name>
</gene>
<dbReference type="PANTHER" id="PTHR20930">
    <property type="entry name" value="OVARIAN CARCINOMA ANTIGEN CA125-RELATED"/>
    <property type="match status" value="1"/>
</dbReference>
<feature type="domain" description="PB1" evidence="3">
    <location>
        <begin position="4"/>
        <end position="84"/>
    </location>
</feature>
<dbReference type="InterPro" id="IPR015940">
    <property type="entry name" value="UBA"/>
</dbReference>
<dbReference type="Gene3D" id="1.10.8.10">
    <property type="entry name" value="DNA helicase RuvA subunit, C-terminal domain"/>
    <property type="match status" value="1"/>
</dbReference>
<proteinExistence type="predicted"/>
<dbReference type="AlphaFoldDB" id="A0AAW2YN19"/>
<dbReference type="PANTHER" id="PTHR20930:SF0">
    <property type="entry name" value="PROTEIN ILRUN"/>
    <property type="match status" value="1"/>
</dbReference>
<feature type="transmembrane region" description="Helical" evidence="1">
    <location>
        <begin position="163"/>
        <end position="190"/>
    </location>
</feature>
<accession>A0AAW2YN19</accession>
<reference evidence="4 6" key="1">
    <citation type="submission" date="2024-03" db="EMBL/GenBank/DDBJ databases">
        <title>The Acrasis kona genome and developmental transcriptomes reveal deep origins of eukaryotic multicellular pathways.</title>
        <authorList>
            <person name="Sheikh S."/>
            <person name="Fu C.-J."/>
            <person name="Brown M.W."/>
            <person name="Baldauf S.L."/>
        </authorList>
    </citation>
    <scope>NUCLEOTIDE SEQUENCE [LARGE SCALE GENOMIC DNA]</scope>
    <source>
        <strain evidence="4 6">ATCC MYA-3509</strain>
    </source>
</reference>
<evidence type="ECO:0000259" key="3">
    <source>
        <dbReference type="PROSITE" id="PS51745"/>
    </source>
</evidence>
<dbReference type="InterPro" id="IPR000270">
    <property type="entry name" value="PB1_dom"/>
</dbReference>
<keyword evidence="1" id="KW-1133">Transmembrane helix</keyword>
<dbReference type="InterPro" id="IPR009060">
    <property type="entry name" value="UBA-like_sf"/>
</dbReference>
<dbReference type="CDD" id="cd05992">
    <property type="entry name" value="PB1"/>
    <property type="match status" value="1"/>
</dbReference>